<dbReference type="EMBL" id="JAFHDT010000011">
    <property type="protein sequence ID" value="KAI7803074.1"/>
    <property type="molecule type" value="Genomic_DNA"/>
</dbReference>
<comment type="caution">
    <text evidence="1">The sequence shown here is derived from an EMBL/GenBank/DDBJ whole genome shotgun (WGS) entry which is preliminary data.</text>
</comment>
<gene>
    <name evidence="1" type="ORF">IRJ41_002450</name>
</gene>
<evidence type="ECO:0000313" key="2">
    <source>
        <dbReference type="Proteomes" id="UP001059041"/>
    </source>
</evidence>
<dbReference type="AlphaFoldDB" id="A0A9W7WKG1"/>
<keyword evidence="2" id="KW-1185">Reference proteome</keyword>
<name>A0A9W7WKG1_TRIRA</name>
<evidence type="ECO:0000313" key="1">
    <source>
        <dbReference type="EMBL" id="KAI7803074.1"/>
    </source>
</evidence>
<protein>
    <submittedName>
        <fullName evidence="1">Uncharacterized protein</fullName>
    </submittedName>
</protein>
<proteinExistence type="predicted"/>
<reference evidence="1" key="1">
    <citation type="submission" date="2021-02" db="EMBL/GenBank/DDBJ databases">
        <title>Comparative genomics reveals that relaxation of natural selection precedes convergent phenotypic evolution of cavefish.</title>
        <authorList>
            <person name="Peng Z."/>
        </authorList>
    </citation>
    <scope>NUCLEOTIDE SEQUENCE</scope>
    <source>
        <tissue evidence="1">Muscle</tissue>
    </source>
</reference>
<dbReference type="Proteomes" id="UP001059041">
    <property type="component" value="Linkage Group LG11"/>
</dbReference>
<accession>A0A9W7WKG1</accession>
<sequence>MRSHLPESDRPFRYENNEVCETRYGGSQAAHLSGELLIAAPLSFQMHREEEEEKILHGPPYNSDPGFVFILTNVLTGLKNQSSCRFSLFFISLLLLRST</sequence>
<organism evidence="1 2">
    <name type="scientific">Triplophysa rosa</name>
    <name type="common">Cave loach</name>
    <dbReference type="NCBI Taxonomy" id="992332"/>
    <lineage>
        <taxon>Eukaryota</taxon>
        <taxon>Metazoa</taxon>
        <taxon>Chordata</taxon>
        <taxon>Craniata</taxon>
        <taxon>Vertebrata</taxon>
        <taxon>Euteleostomi</taxon>
        <taxon>Actinopterygii</taxon>
        <taxon>Neopterygii</taxon>
        <taxon>Teleostei</taxon>
        <taxon>Ostariophysi</taxon>
        <taxon>Cypriniformes</taxon>
        <taxon>Nemacheilidae</taxon>
        <taxon>Triplophysa</taxon>
    </lineage>
</organism>